<dbReference type="EMBL" id="CP056775">
    <property type="protein sequence ID" value="QRR01299.1"/>
    <property type="molecule type" value="Genomic_DNA"/>
</dbReference>
<keyword evidence="2" id="KW-0964">Secreted</keyword>
<feature type="signal peptide" evidence="5">
    <location>
        <begin position="1"/>
        <end position="23"/>
    </location>
</feature>
<dbReference type="Pfam" id="PF11721">
    <property type="entry name" value="Malectin"/>
    <property type="match status" value="1"/>
</dbReference>
<gene>
    <name evidence="9" type="ORF">HWI92_10490</name>
</gene>
<dbReference type="PANTHER" id="PTHR42754">
    <property type="entry name" value="ENDOGLUCANASE"/>
    <property type="match status" value="1"/>
</dbReference>
<organism evidence="9 10">
    <name type="scientific">Dyadobacter sandarakinus</name>
    <dbReference type="NCBI Taxonomy" id="2747268"/>
    <lineage>
        <taxon>Bacteria</taxon>
        <taxon>Pseudomonadati</taxon>
        <taxon>Bacteroidota</taxon>
        <taxon>Cytophagia</taxon>
        <taxon>Cytophagales</taxon>
        <taxon>Spirosomataceae</taxon>
        <taxon>Dyadobacter</taxon>
    </lineage>
</organism>
<evidence type="ECO:0000259" key="8">
    <source>
        <dbReference type="Pfam" id="PF24517"/>
    </source>
</evidence>
<dbReference type="Gene3D" id="2.60.120.430">
    <property type="entry name" value="Galactose-binding lectin"/>
    <property type="match status" value="1"/>
</dbReference>
<dbReference type="InterPro" id="IPR021720">
    <property type="entry name" value="Malectin_dom"/>
</dbReference>
<keyword evidence="10" id="KW-1185">Reference proteome</keyword>
<dbReference type="Pfam" id="PF18962">
    <property type="entry name" value="Por_Secre_tail"/>
    <property type="match status" value="1"/>
</dbReference>
<dbReference type="SUPFAM" id="SSF49785">
    <property type="entry name" value="Galactose-binding domain-like"/>
    <property type="match status" value="1"/>
</dbReference>
<dbReference type="Gene3D" id="2.80.10.50">
    <property type="match status" value="1"/>
</dbReference>
<reference evidence="9 10" key="1">
    <citation type="submission" date="2020-06" db="EMBL/GenBank/DDBJ databases">
        <title>Dyadobacter sandarakinus sp. nov., isolated from the soil of the Arctic Yellow River Station.</title>
        <authorList>
            <person name="Zhang Y."/>
            <person name="Peng F."/>
        </authorList>
    </citation>
    <scope>NUCLEOTIDE SEQUENCE [LARGE SCALE GENOMIC DNA]</scope>
    <source>
        <strain evidence="9 10">Q3-56</strain>
    </source>
</reference>
<dbReference type="RefSeq" id="WP_204663477.1">
    <property type="nucleotide sequence ID" value="NZ_CP056775.1"/>
</dbReference>
<evidence type="ECO:0000256" key="1">
    <source>
        <dbReference type="ARBA" id="ARBA00004613"/>
    </source>
</evidence>
<dbReference type="NCBIfam" id="TIGR04183">
    <property type="entry name" value="Por_Secre_tail"/>
    <property type="match status" value="1"/>
</dbReference>
<dbReference type="Pfam" id="PF24517">
    <property type="entry name" value="CBM96"/>
    <property type="match status" value="1"/>
</dbReference>
<dbReference type="InterPro" id="IPR013783">
    <property type="entry name" value="Ig-like_fold"/>
</dbReference>
<evidence type="ECO:0000259" key="7">
    <source>
        <dbReference type="Pfam" id="PF18962"/>
    </source>
</evidence>
<evidence type="ECO:0000259" key="6">
    <source>
        <dbReference type="Pfam" id="PF11721"/>
    </source>
</evidence>
<evidence type="ECO:0000313" key="9">
    <source>
        <dbReference type="EMBL" id="QRR01299.1"/>
    </source>
</evidence>
<protein>
    <submittedName>
        <fullName evidence="9">DNRLRE domain-containing protein</fullName>
    </submittedName>
</protein>
<feature type="domain" description="Secretion system C-terminal sorting" evidence="7">
    <location>
        <begin position="1031"/>
        <end position="1102"/>
    </location>
</feature>
<feature type="region of interest" description="Disordered" evidence="4">
    <location>
        <begin position="120"/>
        <end position="141"/>
    </location>
</feature>
<keyword evidence="3 5" id="KW-0732">Signal</keyword>
<evidence type="ECO:0000313" key="10">
    <source>
        <dbReference type="Proteomes" id="UP000612680"/>
    </source>
</evidence>
<evidence type="ECO:0000256" key="5">
    <source>
        <dbReference type="SAM" id="SignalP"/>
    </source>
</evidence>
<dbReference type="NCBIfam" id="NF033679">
    <property type="entry name" value="DNRLRE_dom"/>
    <property type="match status" value="1"/>
</dbReference>
<comment type="subcellular location">
    <subcellularLocation>
        <location evidence="1">Secreted</location>
    </subcellularLocation>
</comment>
<sequence length="1104" mass="119153">MKKSLLNIYCIILVFTTSTALMAQPAVEWDKVFGGLEADNLYSVQQTADGGYILGGASGSNAAWDKSEGGKGHSDYWVIKLAANGEKEWDRTIGGTDYDYLELVRQTSDGGYILGGRSYSDVGADKSEPNGGTKNPEDRQPDMWIVKLSAAGTMEWEKSIVRRGEELLSELRQTADGGYLVFANAYDVGGHLVKLSANGTIAWTRDYVSFFGMDQQGRPETADGGYIVANVTEGSYYITKLNADGSEQWDKVYLGGSSGSAATASTIRVLPDGFVLGGSSNYGIGNQKTQAGRGLLDYWILRLDNNGTKLWDKTFGGSANDKLTNVDVTKDGGFLLSGTSDSGIGGDKSEVLRGVYDAWMVKISSIGIKQWEKTLGGSKFEQYNSITGNSNLRLLYENSNGEYILSGRSTGHASQDKTGDAEGGWMVKLKASGQRVWDKTITGNIIKPTLSDGYVSFSSPKGPAADTRTEDARGSSDYWLVKYSAEAPSQTLTASASELSFNYNPGSATPAQNIMIASNSGTAPALQFVKSEGSKWLTVVTAPDGKTTFSINVSGLKPNAYAAYVTFFAPDHNRVRVEVNMLIASEEANNTFVRINAGGEDFLTPGGKQFRADQYFSGADSTITAENGNIANTNIDEVYRSARTGAAFGYKIPMPDGKAIVTLHFAELWYGAPGKVPGGAGKRQFHVNIEGNRVLTDFDIFATAGGAMRATEQSFEVTITGGELDIDLLSGAADIPLISAIEVKTINIALGAIADTFVADADIDGISPGNGIHGSETQLEVRSIFRALPGRRYSYLKFNLSTAAKVQKAVLRLYGSNVDSDDAVLMDVYGVNNDNWTEESPVSAAVYGKSTPILSSVSVDAAEKYYELDVTSYVTAQQETGDALVSFVINDSRLRGLTLAFNSRENAENQPQLLIIPVAETVTDEPPLPVTLTVFTAQKESATARLTWQTISETRSDHFEVEHSTNARSWNLLGAVNAKGESTALENYQFTHLHPGHGSNYYRLKMVDADGSFTYSQVKQITFELDFEIAVYPNPATEIIHLKTADWSKVSAVRILNNAGKVLYQSQNAPVQSIVTRDFNAGFYFVQIALADGTMTTRKVVIAP</sequence>
<dbReference type="InterPro" id="IPR026444">
    <property type="entry name" value="Secre_tail"/>
</dbReference>
<dbReference type="Gene3D" id="2.60.40.10">
    <property type="entry name" value="Immunoglobulins"/>
    <property type="match status" value="1"/>
</dbReference>
<dbReference type="InterPro" id="IPR008979">
    <property type="entry name" value="Galactose-bd-like_sf"/>
</dbReference>
<dbReference type="PANTHER" id="PTHR42754:SF1">
    <property type="entry name" value="LIPOPROTEIN"/>
    <property type="match status" value="1"/>
</dbReference>
<name>A0ABX7I5C5_9BACT</name>
<dbReference type="InterPro" id="IPR055372">
    <property type="entry name" value="CBM96"/>
</dbReference>
<dbReference type="Proteomes" id="UP000612680">
    <property type="component" value="Chromosome"/>
</dbReference>
<evidence type="ECO:0000256" key="3">
    <source>
        <dbReference type="ARBA" id="ARBA00022729"/>
    </source>
</evidence>
<proteinExistence type="predicted"/>
<feature type="domain" description="Malectin" evidence="6">
    <location>
        <begin position="593"/>
        <end position="741"/>
    </location>
</feature>
<accession>A0ABX7I5C5</accession>
<feature type="domain" description="Carbohydrate-binding module family 96" evidence="8">
    <location>
        <begin position="752"/>
        <end position="915"/>
    </location>
</feature>
<feature type="chain" id="PRO_5046012553" evidence="5">
    <location>
        <begin position="24"/>
        <end position="1104"/>
    </location>
</feature>
<evidence type="ECO:0000256" key="2">
    <source>
        <dbReference type="ARBA" id="ARBA00022525"/>
    </source>
</evidence>
<evidence type="ECO:0000256" key="4">
    <source>
        <dbReference type="SAM" id="MobiDB-lite"/>
    </source>
</evidence>